<keyword evidence="3" id="KW-1185">Reference proteome</keyword>
<dbReference type="EMBL" id="QGGW01000009">
    <property type="protein sequence ID" value="PWK59101.1"/>
    <property type="molecule type" value="Genomic_DNA"/>
</dbReference>
<evidence type="ECO:0000313" key="3">
    <source>
        <dbReference type="Proteomes" id="UP000245708"/>
    </source>
</evidence>
<dbReference type="SUPFAM" id="SSF53448">
    <property type="entry name" value="Nucleotide-diphospho-sugar transferases"/>
    <property type="match status" value="1"/>
</dbReference>
<dbReference type="CDD" id="cd04186">
    <property type="entry name" value="GT_2_like_c"/>
    <property type="match status" value="1"/>
</dbReference>
<sequence>MTLSTSVGTVLLAGGEIFVHAAPSAIASGLNLLHDGRIVPLHPIDKLPRLIGDRPFNEPFSYGRPTKCLSEARLDGTYLPQTTEAMVNGLQDWAVEHGSTLQLRVEEFRESRLIRVLSEIKVPASKERRTFRALIAAHRCDAELVVTFDSGTDGEVETVVFPFQRKFGGGRMAEGYQAVSAQCPIKGVDVTVSMQLRYIGYREDEQENYPYIFVANAEVVGPGASQSHVQPRQRTVGKAEAGLWHHGVVPLFRGADDPPLILRKGQEEMILFAADTTGVTLIDDYGHTLMVKADSSLPMMLFIDGAPTATVHLGTAETAIRLPASCLRGEMIDVSIRDLSGSQVFLSLPVLAPRALTPQDVMVRESRAPFPTDLTVRANHRYKALRAHLDHPVPGLDPASLACAARTLDFTFETLKLKPIAFPEVADPLVSVIIPAHNKVEVTYYSLCALLVAHNKTSFEVIVVDDASTDATVELETIVSGIRVIHNTEAQRFIRACNAGVAEARGQYVVLLNNDTEPTTGWLDALIESFARLDNVGLAGSKLLYPDGKLQDAGGIIWNTGNPWNYGNRANPWEPRFCYARQADYLSGAAMMTTRKIWDEVGGLSSYLEPMYFEDTDFAFKVRKAGYKTWFVPASIVYHFEGMTSGTDVSTGFKRFQEVNRPKFKRRWARDYAGFGKEGQSPDLEKDRGIVGRVLFIDYTTPREDRDAGSYAARREIELVQSLGYKVTFMPHNLAHLGSYTDALQHSGVEVITAPFYMSLEAFLKERAAEFDAVYITRYYVAQDTIRHIREHAPKARIILNNADLHFLRELRAAMSTDDPSRLAAMRAIRDQELEMMKAADLVLSYNDVEHAVIASHTDGRARVMTCPWVVDIPDVVPPLAARRGLSFLGSFNHHPNAEGVTWFCASVLPLLEGSGAHLTIYGAGMDDAIRALASDSVDPVGFVENIADAYDRHRIFVAPLLSGAGIKGKVLSAIAHGIPTVLTPVAAEGIGLRHGHDCLIAETPEDWARAITRLQKDDTLWASMSAAARSYAAERFSFAEGRAKIKAAFEAVDLFGAV</sequence>
<dbReference type="SUPFAM" id="SSF53756">
    <property type="entry name" value="UDP-Glycosyltransferase/glycogen phosphorylase"/>
    <property type="match status" value="1"/>
</dbReference>
<dbReference type="GO" id="GO:0016740">
    <property type="term" value="F:transferase activity"/>
    <property type="evidence" value="ECO:0007669"/>
    <property type="project" value="UniProtKB-KW"/>
</dbReference>
<dbReference type="Proteomes" id="UP000245708">
    <property type="component" value="Unassembled WGS sequence"/>
</dbReference>
<dbReference type="Pfam" id="PF00535">
    <property type="entry name" value="Glycos_transf_2"/>
    <property type="match status" value="1"/>
</dbReference>
<dbReference type="OrthoDB" id="5291101at2"/>
<dbReference type="InterPro" id="IPR029044">
    <property type="entry name" value="Nucleotide-diphossugar_trans"/>
</dbReference>
<evidence type="ECO:0000259" key="1">
    <source>
        <dbReference type="Pfam" id="PF00535"/>
    </source>
</evidence>
<dbReference type="Gene3D" id="3.40.50.2000">
    <property type="entry name" value="Glycogen Phosphorylase B"/>
    <property type="match status" value="1"/>
</dbReference>
<dbReference type="Pfam" id="PF13692">
    <property type="entry name" value="Glyco_trans_1_4"/>
    <property type="match status" value="1"/>
</dbReference>
<dbReference type="Gene3D" id="3.90.550.10">
    <property type="entry name" value="Spore Coat Polysaccharide Biosynthesis Protein SpsA, Chain A"/>
    <property type="match status" value="1"/>
</dbReference>
<accession>A0A316GDP9</accession>
<comment type="caution">
    <text evidence="2">The sequence shown here is derived from an EMBL/GenBank/DDBJ whole genome shotgun (WGS) entry which is preliminary data.</text>
</comment>
<dbReference type="PANTHER" id="PTHR43179">
    <property type="entry name" value="RHAMNOSYLTRANSFERASE WBBL"/>
    <property type="match status" value="1"/>
</dbReference>
<dbReference type="RefSeq" id="WP_109669908.1">
    <property type="nucleotide sequence ID" value="NZ_QGGW01000009.1"/>
</dbReference>
<dbReference type="PANTHER" id="PTHR43179:SF7">
    <property type="entry name" value="RHAMNOSYLTRANSFERASE WBBL"/>
    <property type="match status" value="1"/>
</dbReference>
<name>A0A316GDP9_9RHOB</name>
<proteinExistence type="predicted"/>
<protein>
    <submittedName>
        <fullName evidence="2">GT2 family glycosyltransferase</fullName>
    </submittedName>
</protein>
<gene>
    <name evidence="2" type="ORF">C7455_10923</name>
</gene>
<feature type="domain" description="Glycosyltransferase 2-like" evidence="1">
    <location>
        <begin position="431"/>
        <end position="557"/>
    </location>
</feature>
<dbReference type="CDD" id="cd03801">
    <property type="entry name" value="GT4_PimA-like"/>
    <property type="match status" value="1"/>
</dbReference>
<keyword evidence="2" id="KW-0808">Transferase</keyword>
<dbReference type="AlphaFoldDB" id="A0A316GDP9"/>
<evidence type="ECO:0000313" key="2">
    <source>
        <dbReference type="EMBL" id="PWK59101.1"/>
    </source>
</evidence>
<reference evidence="2 3" key="1">
    <citation type="submission" date="2018-05" db="EMBL/GenBank/DDBJ databases">
        <title>Genomic Encyclopedia of Type Strains, Phase IV (KMG-IV): sequencing the most valuable type-strain genomes for metagenomic binning, comparative biology and taxonomic classification.</title>
        <authorList>
            <person name="Goeker M."/>
        </authorList>
    </citation>
    <scope>NUCLEOTIDE SEQUENCE [LARGE SCALE GENOMIC DNA]</scope>
    <source>
        <strain evidence="2 3">DSM 16097</strain>
    </source>
</reference>
<organism evidence="2 3">
    <name type="scientific">Roseicyclus mahoneyensis</name>
    <dbReference type="NCBI Taxonomy" id="164332"/>
    <lineage>
        <taxon>Bacteria</taxon>
        <taxon>Pseudomonadati</taxon>
        <taxon>Pseudomonadota</taxon>
        <taxon>Alphaproteobacteria</taxon>
        <taxon>Rhodobacterales</taxon>
        <taxon>Roseobacteraceae</taxon>
        <taxon>Roseicyclus</taxon>
    </lineage>
</organism>
<dbReference type="InterPro" id="IPR001173">
    <property type="entry name" value="Glyco_trans_2-like"/>
</dbReference>